<dbReference type="PIRSF" id="PIRSF001529">
    <property type="entry name" value="Ser-tRNA-synth_IIa"/>
    <property type="match status" value="1"/>
</dbReference>
<accession>A0A172T4L1</accession>
<dbReference type="Pfam" id="PF02403">
    <property type="entry name" value="Seryl_tRNA_N"/>
    <property type="match status" value="1"/>
</dbReference>
<keyword evidence="5 12" id="KW-0436">Ligase</keyword>
<feature type="binding site" evidence="12">
    <location>
        <position position="385"/>
    </location>
    <ligand>
        <name>L-serine</name>
        <dbReference type="ChEBI" id="CHEBI:33384"/>
    </ligand>
</feature>
<feature type="binding site" evidence="12">
    <location>
        <begin position="232"/>
        <end position="234"/>
    </location>
    <ligand>
        <name>L-serine</name>
        <dbReference type="ChEBI" id="CHEBI:33384"/>
    </ligand>
</feature>
<organism evidence="17 18">
    <name type="scientific">Fervidobacterium pennivorans</name>
    <dbReference type="NCBI Taxonomy" id="93466"/>
    <lineage>
        <taxon>Bacteria</taxon>
        <taxon>Thermotogati</taxon>
        <taxon>Thermotogota</taxon>
        <taxon>Thermotogae</taxon>
        <taxon>Thermotogales</taxon>
        <taxon>Fervidobacteriaceae</taxon>
        <taxon>Fervidobacterium</taxon>
    </lineage>
</organism>
<evidence type="ECO:0000256" key="4">
    <source>
        <dbReference type="ARBA" id="ARBA00022490"/>
    </source>
</evidence>
<dbReference type="UniPathway" id="UPA00906">
    <property type="reaction ID" value="UER00895"/>
</dbReference>
<evidence type="ECO:0000256" key="12">
    <source>
        <dbReference type="HAMAP-Rule" id="MF_00176"/>
    </source>
</evidence>
<comment type="subunit">
    <text evidence="12">Homodimer. The tRNA molecule binds across the dimer.</text>
</comment>
<dbReference type="KEGG" id="fng:JM64_07850"/>
<dbReference type="PRINTS" id="PR00981">
    <property type="entry name" value="TRNASYNTHSER"/>
</dbReference>
<dbReference type="OrthoDB" id="9804647at2"/>
<evidence type="ECO:0000256" key="8">
    <source>
        <dbReference type="ARBA" id="ARBA00022917"/>
    </source>
</evidence>
<evidence type="ECO:0000256" key="3">
    <source>
        <dbReference type="ARBA" id="ARBA00010728"/>
    </source>
</evidence>
<evidence type="ECO:0000256" key="1">
    <source>
        <dbReference type="ARBA" id="ARBA00004496"/>
    </source>
</evidence>
<feature type="binding site" evidence="13">
    <location>
        <position position="263"/>
    </location>
    <ligand>
        <name>L-serine</name>
        <dbReference type="ChEBI" id="CHEBI:33384"/>
    </ligand>
</feature>
<feature type="binding site" evidence="13">
    <location>
        <position position="232"/>
    </location>
    <ligand>
        <name>L-serine</name>
        <dbReference type="ChEBI" id="CHEBI:33384"/>
    </ligand>
</feature>
<comment type="caution">
    <text evidence="12">Lacks conserved residue(s) required for the propagation of feature annotation.</text>
</comment>
<dbReference type="GO" id="GO:0016260">
    <property type="term" value="P:selenocysteine biosynthetic process"/>
    <property type="evidence" value="ECO:0007669"/>
    <property type="project" value="UniProtKB-UniRule"/>
</dbReference>
<name>A0A172T4L1_FERPE</name>
<feature type="coiled-coil region" evidence="15">
    <location>
        <begin position="45"/>
        <end position="98"/>
    </location>
</feature>
<dbReference type="Gene3D" id="3.30.930.10">
    <property type="entry name" value="Bira Bifunctional Protein, Domain 2"/>
    <property type="match status" value="1"/>
</dbReference>
<evidence type="ECO:0000256" key="6">
    <source>
        <dbReference type="ARBA" id="ARBA00022741"/>
    </source>
</evidence>
<comment type="similarity">
    <text evidence="3 12">Belongs to the class-II aminoacyl-tRNA synthetase family. Type-1 seryl-tRNA synthetase subfamily.</text>
</comment>
<dbReference type="AlphaFoldDB" id="A0A172T4L1"/>
<comment type="domain">
    <text evidence="12">Consists of two distinct domains, a catalytic core and a N-terminal extension that is involved in tRNA binding.</text>
</comment>
<dbReference type="PANTHER" id="PTHR43697">
    <property type="entry name" value="SERYL-TRNA SYNTHETASE"/>
    <property type="match status" value="1"/>
</dbReference>
<keyword evidence="6 12" id="KW-0547">Nucleotide-binding</keyword>
<evidence type="ECO:0000256" key="9">
    <source>
        <dbReference type="ARBA" id="ARBA00023146"/>
    </source>
</evidence>
<feature type="binding site" evidence="12 14">
    <location>
        <begin position="263"/>
        <end position="265"/>
    </location>
    <ligand>
        <name>ATP</name>
        <dbReference type="ChEBI" id="CHEBI:30616"/>
    </ligand>
</feature>
<comment type="subcellular location">
    <subcellularLocation>
        <location evidence="1 12">Cytoplasm</location>
    </subcellularLocation>
</comment>
<dbReference type="SUPFAM" id="SSF46589">
    <property type="entry name" value="tRNA-binding arm"/>
    <property type="match status" value="1"/>
</dbReference>
<dbReference type="SUPFAM" id="SSF55681">
    <property type="entry name" value="Class II aaRS and biotin synthetases"/>
    <property type="match status" value="1"/>
</dbReference>
<dbReference type="InterPro" id="IPR045864">
    <property type="entry name" value="aa-tRNA-synth_II/BPL/LPL"/>
</dbReference>
<dbReference type="Proteomes" id="UP000077096">
    <property type="component" value="Chromosome"/>
</dbReference>
<dbReference type="Gene3D" id="1.10.287.40">
    <property type="entry name" value="Serine-tRNA synthetase, tRNA binding domain"/>
    <property type="match status" value="1"/>
</dbReference>
<protein>
    <recommendedName>
        <fullName evidence="12">Serine--tRNA ligase</fullName>
        <ecNumber evidence="12">6.1.1.11</ecNumber>
    </recommendedName>
    <alternativeName>
        <fullName evidence="12">Seryl-tRNA synthetase</fullName>
        <shortName evidence="12">SerRS</shortName>
    </alternativeName>
    <alternativeName>
        <fullName evidence="12">Seryl-tRNA(Ser/Sec) synthetase</fullName>
    </alternativeName>
</protein>
<feature type="domain" description="Aminoacyl-transfer RNA synthetases class-II family profile" evidence="16">
    <location>
        <begin position="174"/>
        <end position="410"/>
    </location>
</feature>
<evidence type="ECO:0000256" key="10">
    <source>
        <dbReference type="ARBA" id="ARBA00047929"/>
    </source>
</evidence>
<feature type="binding site" evidence="12 14">
    <location>
        <begin position="350"/>
        <end position="353"/>
    </location>
    <ligand>
        <name>ATP</name>
        <dbReference type="ChEBI" id="CHEBI:30616"/>
    </ligand>
</feature>
<evidence type="ECO:0000313" key="18">
    <source>
        <dbReference type="Proteomes" id="UP000077096"/>
    </source>
</evidence>
<comment type="catalytic activity">
    <reaction evidence="10 12">
        <text>tRNA(Sec) + L-serine + ATP = L-seryl-tRNA(Sec) + AMP + diphosphate + H(+)</text>
        <dbReference type="Rhea" id="RHEA:42580"/>
        <dbReference type="Rhea" id="RHEA-COMP:9742"/>
        <dbReference type="Rhea" id="RHEA-COMP:10128"/>
        <dbReference type="ChEBI" id="CHEBI:15378"/>
        <dbReference type="ChEBI" id="CHEBI:30616"/>
        <dbReference type="ChEBI" id="CHEBI:33019"/>
        <dbReference type="ChEBI" id="CHEBI:33384"/>
        <dbReference type="ChEBI" id="CHEBI:78442"/>
        <dbReference type="ChEBI" id="CHEBI:78533"/>
        <dbReference type="ChEBI" id="CHEBI:456215"/>
        <dbReference type="EC" id="6.1.1.11"/>
    </reaction>
</comment>
<dbReference type="InterPro" id="IPR010978">
    <property type="entry name" value="tRNA-bd_arm"/>
</dbReference>
<dbReference type="Pfam" id="PF00587">
    <property type="entry name" value="tRNA-synt_2b"/>
    <property type="match status" value="1"/>
</dbReference>
<dbReference type="HAMAP" id="MF_00176">
    <property type="entry name" value="Ser_tRNA_synth_type1"/>
    <property type="match status" value="1"/>
</dbReference>
<dbReference type="PANTHER" id="PTHR43697:SF1">
    <property type="entry name" value="SERINE--TRNA LIGASE"/>
    <property type="match status" value="1"/>
</dbReference>
<dbReference type="InterPro" id="IPR006195">
    <property type="entry name" value="aa-tRNA-synth_II"/>
</dbReference>
<keyword evidence="15" id="KW-0175">Coiled coil</keyword>
<evidence type="ECO:0000256" key="5">
    <source>
        <dbReference type="ARBA" id="ARBA00022598"/>
    </source>
</evidence>
<dbReference type="GO" id="GO:0006434">
    <property type="term" value="P:seryl-tRNA aminoacylation"/>
    <property type="evidence" value="ECO:0007669"/>
    <property type="project" value="UniProtKB-UniRule"/>
</dbReference>
<dbReference type="InterPro" id="IPR033729">
    <property type="entry name" value="SerRS_core"/>
</dbReference>
<evidence type="ECO:0000256" key="2">
    <source>
        <dbReference type="ARBA" id="ARBA00005045"/>
    </source>
</evidence>
<reference evidence="17 18" key="1">
    <citation type="submission" date="2014-08" db="EMBL/GenBank/DDBJ databases">
        <title>Fervidobacterium pennivorans DYC genome.</title>
        <authorList>
            <person name="Wushke S."/>
        </authorList>
    </citation>
    <scope>NUCLEOTIDE SEQUENCE [LARGE SCALE GENOMIC DNA]</scope>
    <source>
        <strain evidence="17 18">DYC</strain>
    </source>
</reference>
<keyword evidence="7 12" id="KW-0067">ATP-binding</keyword>
<sequence length="426" mass="49104">MIDLKLLRKNPELFYEALRKRNYSTEILDKIVELDKEWRNYVNIVNNLKAKRNELSKMVAKLKAEGKNEEANEIIAESKKLGDEIAQYEAKEKELEDQMYNLALYIPNVPHESVPVGKDETENVEVRRWGEPRKFDFEPKAHWDLGPELGMLDFDRGAKLSGSRFTVMFGEIARLERALAQFMLDTHTQNGYIEVNVPHLVKRETITATGQLPKFAEELYTCERDDLFLIPTAEVSLAALHIDEILEETQLPIKYTAFTPCYRREAGSYGKDVRGLIRQHQFEKVELVWYTTPERSFEDLEQLTRDAEKILQLLGLPYRVVALCTGDLGFAAAKTYDIEVWLPSYNAYKEISSCSNDTDFQARRGNMRYRTKNGKLNYVHTLNGSGLAIGRTLVAIMENYQNPDGTITVPEVLRPYMKTDVIKPMK</sequence>
<keyword evidence="4 12" id="KW-0963">Cytoplasm</keyword>
<evidence type="ECO:0000256" key="15">
    <source>
        <dbReference type="SAM" id="Coils"/>
    </source>
</evidence>
<evidence type="ECO:0000313" key="17">
    <source>
        <dbReference type="EMBL" id="ANE41872.1"/>
    </source>
</evidence>
<evidence type="ECO:0000259" key="16">
    <source>
        <dbReference type="PROSITE" id="PS50862"/>
    </source>
</evidence>
<dbReference type="EMBL" id="CP011393">
    <property type="protein sequence ID" value="ANE41872.1"/>
    <property type="molecule type" value="Genomic_DNA"/>
</dbReference>
<dbReference type="CDD" id="cd00770">
    <property type="entry name" value="SerRS_core"/>
    <property type="match status" value="1"/>
</dbReference>
<dbReference type="InterPro" id="IPR002314">
    <property type="entry name" value="aa-tRNA-synt_IIb"/>
</dbReference>
<evidence type="ECO:0000256" key="11">
    <source>
        <dbReference type="ARBA" id="ARBA00048823"/>
    </source>
</evidence>
<comment type="catalytic activity">
    <reaction evidence="11 12">
        <text>tRNA(Ser) + L-serine + ATP = L-seryl-tRNA(Ser) + AMP + diphosphate + H(+)</text>
        <dbReference type="Rhea" id="RHEA:12292"/>
        <dbReference type="Rhea" id="RHEA-COMP:9669"/>
        <dbReference type="Rhea" id="RHEA-COMP:9703"/>
        <dbReference type="ChEBI" id="CHEBI:15378"/>
        <dbReference type="ChEBI" id="CHEBI:30616"/>
        <dbReference type="ChEBI" id="CHEBI:33019"/>
        <dbReference type="ChEBI" id="CHEBI:33384"/>
        <dbReference type="ChEBI" id="CHEBI:78442"/>
        <dbReference type="ChEBI" id="CHEBI:78533"/>
        <dbReference type="ChEBI" id="CHEBI:456215"/>
        <dbReference type="EC" id="6.1.1.11"/>
    </reaction>
</comment>
<feature type="binding site" evidence="13">
    <location>
        <position position="383"/>
    </location>
    <ligand>
        <name>L-serine</name>
        <dbReference type="ChEBI" id="CHEBI:33384"/>
    </ligand>
</feature>
<keyword evidence="8 12" id="KW-0648">Protein biosynthesis</keyword>
<evidence type="ECO:0000256" key="14">
    <source>
        <dbReference type="PIRSR" id="PIRSR001529-2"/>
    </source>
</evidence>
<dbReference type="InterPro" id="IPR002317">
    <property type="entry name" value="Ser-tRNA-ligase_type_1"/>
</dbReference>
<dbReference type="PATRIC" id="fig|93466.3.peg.1656"/>
<gene>
    <name evidence="12" type="primary">serS</name>
    <name evidence="17" type="ORF">JM64_07850</name>
</gene>
<feature type="binding site" evidence="12 13">
    <location>
        <position position="286"/>
    </location>
    <ligand>
        <name>L-serine</name>
        <dbReference type="ChEBI" id="CHEBI:33384"/>
    </ligand>
</feature>
<dbReference type="PROSITE" id="PS50862">
    <property type="entry name" value="AA_TRNA_LIGASE_II"/>
    <property type="match status" value="1"/>
</dbReference>
<comment type="function">
    <text evidence="12">Catalyzes the attachment of serine to tRNA(Ser). Is also able to aminoacylate tRNA(Sec) with serine, to form the misacylated tRNA L-seryl-tRNA(Sec), which will be further converted into selenocysteinyl-tRNA(Sec).</text>
</comment>
<evidence type="ECO:0000256" key="7">
    <source>
        <dbReference type="ARBA" id="ARBA00022840"/>
    </source>
</evidence>
<dbReference type="GO" id="GO:0005737">
    <property type="term" value="C:cytoplasm"/>
    <property type="evidence" value="ECO:0007669"/>
    <property type="project" value="UniProtKB-SubCell"/>
</dbReference>
<dbReference type="GO" id="GO:0004828">
    <property type="term" value="F:serine-tRNA ligase activity"/>
    <property type="evidence" value="ECO:0007669"/>
    <property type="project" value="UniProtKB-UniRule"/>
</dbReference>
<dbReference type="NCBIfam" id="TIGR00414">
    <property type="entry name" value="serS"/>
    <property type="match status" value="1"/>
</dbReference>
<keyword evidence="9 12" id="KW-0030">Aminoacyl-tRNA synthetase</keyword>
<dbReference type="GO" id="GO:0005524">
    <property type="term" value="F:ATP binding"/>
    <property type="evidence" value="ECO:0007669"/>
    <property type="project" value="UniProtKB-UniRule"/>
</dbReference>
<evidence type="ECO:0000256" key="13">
    <source>
        <dbReference type="PIRSR" id="PIRSR001529-1"/>
    </source>
</evidence>
<comment type="pathway">
    <text evidence="2 12">Aminoacyl-tRNA biosynthesis; selenocysteinyl-tRNA(Sec) biosynthesis; L-seryl-tRNA(Sec) from L-serine and tRNA(Sec): step 1/1.</text>
</comment>
<proteinExistence type="inferred from homology"/>
<dbReference type="InterPro" id="IPR015866">
    <property type="entry name" value="Ser-tRNA-synth_1_N"/>
</dbReference>
<dbReference type="EC" id="6.1.1.11" evidence="12"/>
<dbReference type="InterPro" id="IPR042103">
    <property type="entry name" value="SerRS_1_N_sf"/>
</dbReference>